<evidence type="ECO:0000259" key="1">
    <source>
        <dbReference type="Pfam" id="PF09851"/>
    </source>
</evidence>
<dbReference type="InterPro" id="IPR018649">
    <property type="entry name" value="SHOCT"/>
</dbReference>
<name>A0A975FPS1_9MICO</name>
<organism evidence="2 3">
    <name type="scientific">Agromyces archimandritae</name>
    <dbReference type="NCBI Taxonomy" id="2781962"/>
    <lineage>
        <taxon>Bacteria</taxon>
        <taxon>Bacillati</taxon>
        <taxon>Actinomycetota</taxon>
        <taxon>Actinomycetes</taxon>
        <taxon>Micrococcales</taxon>
        <taxon>Microbacteriaceae</taxon>
        <taxon>Agromyces</taxon>
    </lineage>
</organism>
<dbReference type="AlphaFoldDB" id="A0A975FPS1"/>
<feature type="domain" description="SHOCT" evidence="1">
    <location>
        <begin position="72"/>
        <end position="99"/>
    </location>
</feature>
<proteinExistence type="predicted"/>
<dbReference type="EMBL" id="CP071696">
    <property type="protein sequence ID" value="QTX06145.1"/>
    <property type="molecule type" value="Genomic_DNA"/>
</dbReference>
<keyword evidence="3" id="KW-1185">Reference proteome</keyword>
<reference evidence="2" key="1">
    <citation type="submission" date="2021-03" db="EMBL/GenBank/DDBJ databases">
        <title>Agromyces archimandritus sp. nov., isolated from the cockroach Archimandrita tessellata.</title>
        <authorList>
            <person name="Guzman J."/>
            <person name="Ortuzar M."/>
            <person name="Poehlein A."/>
            <person name="Daniel R."/>
            <person name="Trujillo M."/>
            <person name="Vilcinskas A."/>
        </authorList>
    </citation>
    <scope>NUCLEOTIDE SEQUENCE</scope>
    <source>
        <strain evidence="2">G127AT</strain>
    </source>
</reference>
<sequence length="102" mass="10616">MYYAVEVQTSTGAVANTITFRVSKDEAAQFRSAVLDAIRQLDAAANPTVVIQQPSSAAGTASASSASPDPSAQLQQLAALRDSGILTEAEFASKKAEILARM</sequence>
<evidence type="ECO:0000313" key="2">
    <source>
        <dbReference type="EMBL" id="QTX06145.1"/>
    </source>
</evidence>
<protein>
    <submittedName>
        <fullName evidence="2">SHOCT domain-containing protein</fullName>
    </submittedName>
</protein>
<accession>A0A975FPS1</accession>
<gene>
    <name evidence="2" type="ORF">G127AT_03775</name>
</gene>
<evidence type="ECO:0000313" key="3">
    <source>
        <dbReference type="Proteomes" id="UP000671914"/>
    </source>
</evidence>
<dbReference type="Pfam" id="PF09851">
    <property type="entry name" value="SHOCT"/>
    <property type="match status" value="1"/>
</dbReference>
<dbReference type="KEGG" id="aarc:G127AT_03775"/>
<dbReference type="Proteomes" id="UP000671914">
    <property type="component" value="Chromosome"/>
</dbReference>